<organism evidence="3 4">
    <name type="scientific">Pleuronectes platessa</name>
    <name type="common">European plaice</name>
    <dbReference type="NCBI Taxonomy" id="8262"/>
    <lineage>
        <taxon>Eukaryota</taxon>
        <taxon>Metazoa</taxon>
        <taxon>Chordata</taxon>
        <taxon>Craniata</taxon>
        <taxon>Vertebrata</taxon>
        <taxon>Euteleostomi</taxon>
        <taxon>Actinopterygii</taxon>
        <taxon>Neopterygii</taxon>
        <taxon>Teleostei</taxon>
        <taxon>Neoteleostei</taxon>
        <taxon>Acanthomorphata</taxon>
        <taxon>Carangaria</taxon>
        <taxon>Pleuronectiformes</taxon>
        <taxon>Pleuronectoidei</taxon>
        <taxon>Pleuronectidae</taxon>
        <taxon>Pleuronectes</taxon>
    </lineage>
</organism>
<feature type="compositionally biased region" description="Basic and acidic residues" evidence="2">
    <location>
        <begin position="196"/>
        <end position="212"/>
    </location>
</feature>
<sequence length="212" mass="23489">MPEVEAELEVEGEEEEEENLKQEENVLKEEAFLLHLTWGITIFLFPPLRDLGVSGSALSLLSSCLNGRAYQKVAQVLVQALVISRQDYCNSLLAAPRISPKNMDPITIGDQTLEDVDKFTYLGSVIAVDVEAHRRKGPPLRDRRVPLSVAEGNASRVASRVQTRVQSRIQSPDTRPESLPPTAVPGPLQRPAFRTGDGHRPTVQEKESTPHH</sequence>
<dbReference type="AlphaFoldDB" id="A0A9N7YUZ2"/>
<dbReference type="Proteomes" id="UP001153269">
    <property type="component" value="Unassembled WGS sequence"/>
</dbReference>
<accession>A0A9N7YUZ2</accession>
<proteinExistence type="predicted"/>
<protein>
    <submittedName>
        <fullName evidence="3">Uncharacterized protein</fullName>
    </submittedName>
</protein>
<gene>
    <name evidence="3" type="ORF">PLEPLA_LOCUS28640</name>
</gene>
<feature type="compositionally biased region" description="Polar residues" evidence="2">
    <location>
        <begin position="160"/>
        <end position="173"/>
    </location>
</feature>
<name>A0A9N7YUZ2_PLEPL</name>
<comment type="caution">
    <text evidence="3">The sequence shown here is derived from an EMBL/GenBank/DDBJ whole genome shotgun (WGS) entry which is preliminary data.</text>
</comment>
<evidence type="ECO:0000313" key="3">
    <source>
        <dbReference type="EMBL" id="CAB1440846.1"/>
    </source>
</evidence>
<reference evidence="3" key="1">
    <citation type="submission" date="2020-03" db="EMBL/GenBank/DDBJ databases">
        <authorList>
            <person name="Weist P."/>
        </authorList>
    </citation>
    <scope>NUCLEOTIDE SEQUENCE</scope>
</reference>
<feature type="region of interest" description="Disordered" evidence="2">
    <location>
        <begin position="137"/>
        <end position="212"/>
    </location>
</feature>
<evidence type="ECO:0000313" key="4">
    <source>
        <dbReference type="Proteomes" id="UP001153269"/>
    </source>
</evidence>
<evidence type="ECO:0000256" key="2">
    <source>
        <dbReference type="SAM" id="MobiDB-lite"/>
    </source>
</evidence>
<feature type="coiled-coil region" evidence="1">
    <location>
        <begin position="3"/>
        <end position="30"/>
    </location>
</feature>
<dbReference type="EMBL" id="CADEAL010002524">
    <property type="protein sequence ID" value="CAB1440846.1"/>
    <property type="molecule type" value="Genomic_DNA"/>
</dbReference>
<evidence type="ECO:0000256" key="1">
    <source>
        <dbReference type="SAM" id="Coils"/>
    </source>
</evidence>
<keyword evidence="1" id="KW-0175">Coiled coil</keyword>
<keyword evidence="4" id="KW-1185">Reference proteome</keyword>